<comment type="caution">
    <text evidence="7">The sequence shown here is derived from an EMBL/GenBank/DDBJ whole genome shotgun (WGS) entry which is preliminary data.</text>
</comment>
<dbReference type="SUPFAM" id="SSF53633">
    <property type="entry name" value="Carbamate kinase-like"/>
    <property type="match status" value="1"/>
</dbReference>
<evidence type="ECO:0000313" key="7">
    <source>
        <dbReference type="EMBL" id="POU64747.1"/>
    </source>
</evidence>
<dbReference type="NCBIfam" id="NF009008">
    <property type="entry name" value="PRK12354.1"/>
    <property type="match status" value="1"/>
</dbReference>
<evidence type="ECO:0000256" key="5">
    <source>
        <dbReference type="PIRNR" id="PIRNR000723"/>
    </source>
</evidence>
<dbReference type="OrthoDB" id="9766717at2"/>
<dbReference type="Gene3D" id="3.40.1160.10">
    <property type="entry name" value="Acetylglutamate kinase-like"/>
    <property type="match status" value="1"/>
</dbReference>
<keyword evidence="3 5" id="KW-0418">Kinase</keyword>
<dbReference type="FunFam" id="3.40.1160.10:FF:000007">
    <property type="entry name" value="Carbamate kinase"/>
    <property type="match status" value="1"/>
</dbReference>
<dbReference type="NCBIfam" id="NF006926">
    <property type="entry name" value="PRK09411.1"/>
    <property type="match status" value="1"/>
</dbReference>
<name>A0A2S4RWR9_CITAM</name>
<dbReference type="STRING" id="35703.AL524_22610"/>
<dbReference type="InterPro" id="IPR001048">
    <property type="entry name" value="Asp/Glu/Uridylate_kinase"/>
</dbReference>
<evidence type="ECO:0000313" key="8">
    <source>
        <dbReference type="Proteomes" id="UP000237003"/>
    </source>
</evidence>
<dbReference type="CDD" id="cd04235">
    <property type="entry name" value="AAK_CK"/>
    <property type="match status" value="1"/>
</dbReference>
<dbReference type="NCBIfam" id="TIGR00746">
    <property type="entry name" value="arcC"/>
    <property type="match status" value="1"/>
</dbReference>
<evidence type="ECO:0000256" key="1">
    <source>
        <dbReference type="ARBA" id="ARBA00011066"/>
    </source>
</evidence>
<evidence type="ECO:0000256" key="4">
    <source>
        <dbReference type="NCBIfam" id="TIGR00746"/>
    </source>
</evidence>
<organism evidence="7 8">
    <name type="scientific">Citrobacter amalonaticus</name>
    <dbReference type="NCBI Taxonomy" id="35703"/>
    <lineage>
        <taxon>Bacteria</taxon>
        <taxon>Pseudomonadati</taxon>
        <taxon>Pseudomonadota</taxon>
        <taxon>Gammaproteobacteria</taxon>
        <taxon>Enterobacterales</taxon>
        <taxon>Enterobacteriaceae</taxon>
        <taxon>Citrobacter</taxon>
    </lineage>
</organism>
<dbReference type="AlphaFoldDB" id="A0A2S4RWR9"/>
<dbReference type="InterPro" id="IPR003964">
    <property type="entry name" value="Carb_kinase"/>
</dbReference>
<evidence type="ECO:0000256" key="3">
    <source>
        <dbReference type="ARBA" id="ARBA00022777"/>
    </source>
</evidence>
<feature type="domain" description="Aspartate/glutamate/uridylate kinase" evidence="6">
    <location>
        <begin position="3"/>
        <end position="280"/>
    </location>
</feature>
<accession>A0A2S4RWR9</accession>
<sequence length="301" mass="31910">MKKKIVIALGGNALLQRGEILSAENQQRSIQVFAEMASELARDYQLVIVHGNGPQVGLLALQNAAYKESPAWPLDILVAESQGMIGFAIAQALASSTGNAPVTTLMTRVEVDPQDDAFSTPGKYIGPVYQPDQQTELEERYGWQMKADGQYIRRVVPSPTPLKILDSDAICTLMDAGHMVICCGGGGIPVIAQGDGYQGTEAVIDKDLTAAVLAQSINADHLLILTDADAVYENWGTPQARALRHVTPEELAPFAAPDGAMGPKAAAVIQFVKQTGNAAFIGALKDAPQVLAGEKGTCVMQ</sequence>
<dbReference type="GO" id="GO:0005829">
    <property type="term" value="C:cytosol"/>
    <property type="evidence" value="ECO:0007669"/>
    <property type="project" value="TreeGrafter"/>
</dbReference>
<reference evidence="7 8" key="1">
    <citation type="submission" date="2018-01" db="EMBL/GenBank/DDBJ databases">
        <title>Complete genome sequences of 14 Citrobacter spp. isolated from plant in Canada.</title>
        <authorList>
            <person name="Bhandare S.G."/>
            <person name="Colavecchio A."/>
            <person name="Jeukens J."/>
            <person name="Emond-Rheault J.-G."/>
            <person name="Freschi L."/>
            <person name="Hamel J."/>
            <person name="Kukavica-Ibrulj I."/>
            <person name="Levesque R."/>
            <person name="Goodridge L."/>
        </authorList>
    </citation>
    <scope>NUCLEOTIDE SEQUENCE [LARGE SCALE GENOMIC DNA]</scope>
    <source>
        <strain evidence="7 8">S1285</strain>
    </source>
</reference>
<dbReference type="GO" id="GO:0019546">
    <property type="term" value="P:L-arginine deiminase pathway"/>
    <property type="evidence" value="ECO:0007669"/>
    <property type="project" value="TreeGrafter"/>
</dbReference>
<keyword evidence="2 5" id="KW-0808">Transferase</keyword>
<dbReference type="GO" id="GO:0008804">
    <property type="term" value="F:carbamate kinase activity"/>
    <property type="evidence" value="ECO:0007669"/>
    <property type="project" value="UniProtKB-UniRule"/>
</dbReference>
<dbReference type="EMBL" id="PQLX01000005">
    <property type="protein sequence ID" value="POU64747.1"/>
    <property type="molecule type" value="Genomic_DNA"/>
</dbReference>
<evidence type="ECO:0000256" key="2">
    <source>
        <dbReference type="ARBA" id="ARBA00022679"/>
    </source>
</evidence>
<dbReference type="PRINTS" id="PR01469">
    <property type="entry name" value="CARBMTKINASE"/>
</dbReference>
<protein>
    <recommendedName>
        <fullName evidence="4 5">Carbamate kinase</fullName>
    </recommendedName>
</protein>
<evidence type="ECO:0000259" key="6">
    <source>
        <dbReference type="Pfam" id="PF00696"/>
    </source>
</evidence>
<dbReference type="PIRSF" id="PIRSF000723">
    <property type="entry name" value="Carbamate_kin"/>
    <property type="match status" value="1"/>
</dbReference>
<dbReference type="InterPro" id="IPR036393">
    <property type="entry name" value="AceGlu_kinase-like_sf"/>
</dbReference>
<comment type="similarity">
    <text evidence="1 5">Belongs to the carbamate kinase family.</text>
</comment>
<dbReference type="RefSeq" id="WP_016154378.1">
    <property type="nucleotide sequence ID" value="NZ_PQLX01000005.1"/>
</dbReference>
<dbReference type="PANTHER" id="PTHR30409:SF1">
    <property type="entry name" value="CARBAMATE KINASE-RELATED"/>
    <property type="match status" value="1"/>
</dbReference>
<gene>
    <name evidence="7" type="ORF">C3430_16410</name>
</gene>
<dbReference type="Pfam" id="PF00696">
    <property type="entry name" value="AA_kinase"/>
    <property type="match status" value="1"/>
</dbReference>
<dbReference type="Proteomes" id="UP000237003">
    <property type="component" value="Unassembled WGS sequence"/>
</dbReference>
<dbReference type="PANTHER" id="PTHR30409">
    <property type="entry name" value="CARBAMATE KINASE"/>
    <property type="match status" value="1"/>
</dbReference>
<proteinExistence type="inferred from homology"/>